<evidence type="ECO:0000313" key="2">
    <source>
        <dbReference type="EMBL" id="CAB3801138.1"/>
    </source>
</evidence>
<dbReference type="EMBL" id="CADIKM010000041">
    <property type="protein sequence ID" value="CAB3801138.1"/>
    <property type="molecule type" value="Genomic_DNA"/>
</dbReference>
<evidence type="ECO:0000256" key="1">
    <source>
        <dbReference type="SAM" id="SignalP"/>
    </source>
</evidence>
<sequence length="40" mass="3872">MKANSRIACALGSGLLALMLTTAPLAASGQTSGGTHDNNG</sequence>
<feature type="signal peptide" evidence="1">
    <location>
        <begin position="1"/>
        <end position="26"/>
    </location>
</feature>
<organism evidence="2 3">
    <name type="scientific">Pararobbsia alpina</name>
    <dbReference type="NCBI Taxonomy" id="621374"/>
    <lineage>
        <taxon>Bacteria</taxon>
        <taxon>Pseudomonadati</taxon>
        <taxon>Pseudomonadota</taxon>
        <taxon>Betaproteobacteria</taxon>
        <taxon>Burkholderiales</taxon>
        <taxon>Burkholderiaceae</taxon>
        <taxon>Pararobbsia</taxon>
    </lineage>
</organism>
<protein>
    <submittedName>
        <fullName evidence="2">Uncharacterized protein</fullName>
    </submittedName>
</protein>
<keyword evidence="1" id="KW-0732">Signal</keyword>
<dbReference type="AlphaFoldDB" id="A0A6S7BIC8"/>
<keyword evidence="3" id="KW-1185">Reference proteome</keyword>
<gene>
    <name evidence="2" type="ORF">LMG28138_04949</name>
</gene>
<feature type="chain" id="PRO_5028981230" evidence="1">
    <location>
        <begin position="27"/>
        <end position="40"/>
    </location>
</feature>
<accession>A0A6S7BIC8</accession>
<evidence type="ECO:0000313" key="3">
    <source>
        <dbReference type="Proteomes" id="UP000494115"/>
    </source>
</evidence>
<reference evidence="2 3" key="1">
    <citation type="submission" date="2020-04" db="EMBL/GenBank/DDBJ databases">
        <authorList>
            <person name="De Canck E."/>
        </authorList>
    </citation>
    <scope>NUCLEOTIDE SEQUENCE [LARGE SCALE GENOMIC DNA]</scope>
    <source>
        <strain evidence="2 3">LMG 28138</strain>
    </source>
</reference>
<dbReference type="RefSeq" id="WP_281362457.1">
    <property type="nucleotide sequence ID" value="NZ_CADIKM010000041.1"/>
</dbReference>
<dbReference type="Proteomes" id="UP000494115">
    <property type="component" value="Unassembled WGS sequence"/>
</dbReference>
<proteinExistence type="predicted"/>
<name>A0A6S7BIC8_9BURK</name>